<gene>
    <name evidence="2" type="ORF">SAMN04488011_11611</name>
</gene>
<dbReference type="GO" id="GO:0009036">
    <property type="term" value="F:type II site-specific deoxyribonuclease activity"/>
    <property type="evidence" value="ECO:0007669"/>
    <property type="project" value="InterPro"/>
</dbReference>
<keyword evidence="2" id="KW-0540">Nuclease</keyword>
<dbReference type="Pfam" id="PF04556">
    <property type="entry name" value="DpnII"/>
    <property type="match status" value="1"/>
</dbReference>
<evidence type="ECO:0000259" key="1">
    <source>
        <dbReference type="Pfam" id="PF04556"/>
    </source>
</evidence>
<evidence type="ECO:0000313" key="2">
    <source>
        <dbReference type="EMBL" id="SEO15820.1"/>
    </source>
</evidence>
<keyword evidence="2" id="KW-0378">Hydrolase</keyword>
<dbReference type="OrthoDB" id="5187954at2"/>
<evidence type="ECO:0000313" key="3">
    <source>
        <dbReference type="Proteomes" id="UP000199372"/>
    </source>
</evidence>
<name>A0A1H8MEX3_9RHOB</name>
<dbReference type="InterPro" id="IPR007637">
    <property type="entry name" value="Restrct_endonuc_II_DpnII-like"/>
</dbReference>
<keyword evidence="3" id="KW-1185">Reference proteome</keyword>
<proteinExistence type="predicted"/>
<dbReference type="GO" id="GO:0003677">
    <property type="term" value="F:DNA binding"/>
    <property type="evidence" value="ECO:0007669"/>
    <property type="project" value="InterPro"/>
</dbReference>
<feature type="domain" description="Restriction endonuclease type II DpnII-like" evidence="1">
    <location>
        <begin position="176"/>
        <end position="250"/>
    </location>
</feature>
<dbReference type="Proteomes" id="UP000199372">
    <property type="component" value="Unassembled WGS sequence"/>
</dbReference>
<dbReference type="EMBL" id="FOCM01000016">
    <property type="protein sequence ID" value="SEO15820.1"/>
    <property type="molecule type" value="Genomic_DNA"/>
</dbReference>
<accession>A0A1H8MEX3</accession>
<organism evidence="2 3">
    <name type="scientific">Palleronia pelagia</name>
    <dbReference type="NCBI Taxonomy" id="387096"/>
    <lineage>
        <taxon>Bacteria</taxon>
        <taxon>Pseudomonadati</taxon>
        <taxon>Pseudomonadota</taxon>
        <taxon>Alphaproteobacteria</taxon>
        <taxon>Rhodobacterales</taxon>
        <taxon>Roseobacteraceae</taxon>
        <taxon>Palleronia</taxon>
    </lineage>
</organism>
<reference evidence="3" key="1">
    <citation type="submission" date="2016-10" db="EMBL/GenBank/DDBJ databases">
        <authorList>
            <person name="Varghese N."/>
            <person name="Submissions S."/>
        </authorList>
    </citation>
    <scope>NUCLEOTIDE SEQUENCE [LARGE SCALE GENOMIC DNA]</scope>
    <source>
        <strain evidence="3">DSM 26893</strain>
    </source>
</reference>
<protein>
    <submittedName>
        <fullName evidence="2">DpnII restriction endonuclease</fullName>
    </submittedName>
</protein>
<keyword evidence="2" id="KW-0255">Endonuclease</keyword>
<dbReference type="RefSeq" id="WP_091846869.1">
    <property type="nucleotide sequence ID" value="NZ_FOCM01000016.1"/>
</dbReference>
<dbReference type="AlphaFoldDB" id="A0A1H8MEX3"/>
<dbReference type="GO" id="GO:0009307">
    <property type="term" value="P:DNA restriction-modification system"/>
    <property type="evidence" value="ECO:0007669"/>
    <property type="project" value="InterPro"/>
</dbReference>
<sequence>MRVVHQSFDQIIDSLSPLEADWMDDMAEAIMERIQDVPMKAEFSRDDIASLIDAKDGPSFQVSKFCVGLFLGFSKDKLEVELTDRLGSGGTGIKRYQSDQDAYLDVLADLGLIDAMTTTVNTIPVWSDILKERLRSGRGSAIQGQQRGRGLEDFAEEIIKEVFGAAYEPRCTFQGAAGPAKCDFAIPNKGLPFILIESKGYGATGSKMSDIIGDLDAIIAAKRHDASLLFITDGLTWKARANDLRKIIQRQNDGRITRIYTKQMHDQFRSDLLTLKNEYGI</sequence>